<sequence length="878" mass="101254">MIFYRVLLLLLLGTSAFAGGIRGVVTTTKGEPLAYAAIAVKGTNLGTMANAEGRYELTLQPGRHEIIFQYLGFKTILKVVEITADFQTLDATLEEQALNINEVRIGSKSEDPAYTIMRRAIAKSRFHALQVASYSARAYIKTTGVATQIPFFAEKALKKEGIEEGRPILNESVNEITFRQPNNYQQRIISTRNSLDNSAPSPNAFVLASFYDPTVGDAVSPLSPKAFGYYKFEYEGSFREGDLEVNRIKVIPRSYGEGVFKGKIYIIENTWAIHSLDLQTTVQSLDVDVKQVFNPVQQVWMPTNLQFRFGGSMMGFSGEFKYIISMTYKNLIVNPAFKESVTVLDEKFEKPTNDLTKKDLRTKKLNELAKQQKEVSTQQMRKIMKEYEKQERQERKQQKEDLNVVRNDSIIIDSMANKRSDTFWNEIRTIPLTEIETKSYKHSDSLRIVKQIEYKADSTKAKKDSSKVDFISILTGRSFRLSKKWVLDYEGPFQPQNATYNTVDGYVLESSFNFKRQFNRDNTYYIKPLVRYAFGRQAVSGIMTTGWAGRRRGISLTGGRYVSQFNADNPISANVNTTSTLWFENNFMKIYEKDFGKLSFNYARLADVFSIKGNLEYGRRYELTNLENARPWIRWNQFAFSPNAPFNQEYSNKFAAKELNYRFETHEALTFDLSITWRPGQQYRLYNGRKRYLNNKNPSVILKYSKGIPNIANSVVDYDLVELSLKQDLQTGVRSELHYIFSAGTFLNNRSVYFMDYKHFMGNQAFVQYGDAFAQFRALNYYRYSTSERFLEAHVINESRRLLLTRIPFVRLAGLKENLMVHYLHTPTLPHYTELGYGLDGLIPGFPFFRVEAVAVFQDFKYQRTVFRIGTTLKFGRQ</sequence>
<evidence type="ECO:0000256" key="1">
    <source>
        <dbReference type="SAM" id="Coils"/>
    </source>
</evidence>
<dbReference type="Gene3D" id="2.60.40.1120">
    <property type="entry name" value="Carboxypeptidase-like, regulatory domain"/>
    <property type="match status" value="1"/>
</dbReference>
<keyword evidence="1" id="KW-0175">Coiled coil</keyword>
<protein>
    <submittedName>
        <fullName evidence="3">DUF5686 and carboxypeptidase regulatory-like domain-containing protein</fullName>
    </submittedName>
</protein>
<organism evidence="3 4">
    <name type="scientific">Runella salmonicolor</name>
    <dbReference type="NCBI Taxonomy" id="2950278"/>
    <lineage>
        <taxon>Bacteria</taxon>
        <taxon>Pseudomonadati</taxon>
        <taxon>Bacteroidota</taxon>
        <taxon>Cytophagia</taxon>
        <taxon>Cytophagales</taxon>
        <taxon>Spirosomataceae</taxon>
        <taxon>Runella</taxon>
    </lineage>
</organism>
<dbReference type="Pfam" id="PF13715">
    <property type="entry name" value="CarbopepD_reg_2"/>
    <property type="match status" value="1"/>
</dbReference>
<keyword evidence="4" id="KW-1185">Reference proteome</keyword>
<gene>
    <name evidence="3" type="ORF">NCI00_03720</name>
</gene>
<keyword evidence="2" id="KW-0732">Signal</keyword>
<dbReference type="InterPro" id="IPR043741">
    <property type="entry name" value="DUF5686"/>
</dbReference>
<evidence type="ECO:0000313" key="3">
    <source>
        <dbReference type="EMBL" id="MCP1381513.1"/>
    </source>
</evidence>
<feature type="chain" id="PRO_5045169936" evidence="2">
    <location>
        <begin position="19"/>
        <end position="878"/>
    </location>
</feature>
<reference evidence="3 4" key="1">
    <citation type="submission" date="2022-06" db="EMBL/GenBank/DDBJ databases">
        <title>Runella sp. S5 genome sequencing.</title>
        <authorList>
            <person name="Park S."/>
        </authorList>
    </citation>
    <scope>NUCLEOTIDE SEQUENCE [LARGE SCALE GENOMIC DNA]</scope>
    <source>
        <strain evidence="3 4">S5</strain>
    </source>
</reference>
<evidence type="ECO:0000256" key="2">
    <source>
        <dbReference type="SAM" id="SignalP"/>
    </source>
</evidence>
<evidence type="ECO:0000313" key="4">
    <source>
        <dbReference type="Proteomes" id="UP001204772"/>
    </source>
</evidence>
<name>A0ABT1FLU0_9BACT</name>
<accession>A0ABT1FLU0</accession>
<feature type="signal peptide" evidence="2">
    <location>
        <begin position="1"/>
        <end position="18"/>
    </location>
</feature>
<comment type="caution">
    <text evidence="3">The sequence shown here is derived from an EMBL/GenBank/DDBJ whole genome shotgun (WGS) entry which is preliminary data.</text>
</comment>
<dbReference type="InterPro" id="IPR008969">
    <property type="entry name" value="CarboxyPept-like_regulatory"/>
</dbReference>
<feature type="coiled-coil region" evidence="1">
    <location>
        <begin position="373"/>
        <end position="408"/>
    </location>
</feature>
<proteinExistence type="predicted"/>
<dbReference type="Pfam" id="PF18939">
    <property type="entry name" value="DUF5686"/>
    <property type="match status" value="1"/>
</dbReference>
<dbReference type="Proteomes" id="UP001204772">
    <property type="component" value="Unassembled WGS sequence"/>
</dbReference>
<dbReference type="SUPFAM" id="SSF49464">
    <property type="entry name" value="Carboxypeptidase regulatory domain-like"/>
    <property type="match status" value="1"/>
</dbReference>
<dbReference type="EMBL" id="JAMZEL010000001">
    <property type="protein sequence ID" value="MCP1381513.1"/>
    <property type="molecule type" value="Genomic_DNA"/>
</dbReference>
<dbReference type="RefSeq" id="WP_253525141.1">
    <property type="nucleotide sequence ID" value="NZ_JAMZEL010000001.1"/>
</dbReference>